<evidence type="ECO:0000256" key="2">
    <source>
        <dbReference type="SAM" id="MobiDB-lite"/>
    </source>
</evidence>
<evidence type="ECO:0000259" key="3">
    <source>
        <dbReference type="PROSITE" id="PS50821"/>
    </source>
</evidence>
<accession>A0A140AQC1</accession>
<dbReference type="GO" id="GO:0035194">
    <property type="term" value="P:regulatory ncRNA-mediated post-transcriptional gene silencing"/>
    <property type="evidence" value="ECO:0007669"/>
    <property type="project" value="UniProtKB-ARBA"/>
</dbReference>
<dbReference type="SMART" id="SM00949">
    <property type="entry name" value="PAZ"/>
    <property type="match status" value="1"/>
</dbReference>
<dbReference type="Pfam" id="PF08699">
    <property type="entry name" value="ArgoL1"/>
    <property type="match status" value="1"/>
</dbReference>
<name>A0A140AQC1_9MUSC</name>
<dbReference type="GO" id="GO:0003723">
    <property type="term" value="F:RNA binding"/>
    <property type="evidence" value="ECO:0007669"/>
    <property type="project" value="InterPro"/>
</dbReference>
<organism evidence="5">
    <name type="scientific">Eristalis pertinax</name>
    <dbReference type="NCBI Taxonomy" id="1572519"/>
    <lineage>
        <taxon>Eukaryota</taxon>
        <taxon>Metazoa</taxon>
        <taxon>Ecdysozoa</taxon>
        <taxon>Arthropoda</taxon>
        <taxon>Hexapoda</taxon>
        <taxon>Insecta</taxon>
        <taxon>Pterygota</taxon>
        <taxon>Neoptera</taxon>
        <taxon>Endopterygota</taxon>
        <taxon>Diptera</taxon>
        <taxon>Brachycera</taxon>
        <taxon>Muscomorpha</taxon>
        <taxon>Syrphoidea</taxon>
        <taxon>Syrphidae</taxon>
        <taxon>Eristalinae</taxon>
        <taxon>Eristalini</taxon>
        <taxon>Eristalis</taxon>
    </lineage>
</organism>
<feature type="domain" description="Piwi" evidence="4">
    <location>
        <begin position="527"/>
        <end position="837"/>
    </location>
</feature>
<dbReference type="PANTHER" id="PTHR22891">
    <property type="entry name" value="EUKARYOTIC TRANSLATION INITIATION FACTOR 2C"/>
    <property type="match status" value="1"/>
</dbReference>
<dbReference type="GO" id="GO:0034587">
    <property type="term" value="P:piRNA processing"/>
    <property type="evidence" value="ECO:0007669"/>
    <property type="project" value="UniProtKB-ARBA"/>
</dbReference>
<dbReference type="SMART" id="SM01163">
    <property type="entry name" value="DUF1785"/>
    <property type="match status" value="1"/>
</dbReference>
<dbReference type="Pfam" id="PF02170">
    <property type="entry name" value="PAZ"/>
    <property type="match status" value="1"/>
</dbReference>
<evidence type="ECO:0000256" key="1">
    <source>
        <dbReference type="RuleBase" id="RU361178"/>
    </source>
</evidence>
<dbReference type="InterPro" id="IPR036085">
    <property type="entry name" value="PAZ_dom_sf"/>
</dbReference>
<protein>
    <submittedName>
        <fullName evidence="5">Argonaute 2</fullName>
    </submittedName>
</protein>
<dbReference type="Gene3D" id="2.170.260.10">
    <property type="entry name" value="paz domain"/>
    <property type="match status" value="1"/>
</dbReference>
<dbReference type="SUPFAM" id="SSF101690">
    <property type="entry name" value="PAZ domain"/>
    <property type="match status" value="1"/>
</dbReference>
<comment type="similarity">
    <text evidence="1">Belongs to the argonaute family.</text>
</comment>
<dbReference type="PROSITE" id="PS50821">
    <property type="entry name" value="PAZ"/>
    <property type="match status" value="1"/>
</dbReference>
<dbReference type="GO" id="GO:0004521">
    <property type="term" value="F:RNA endonuclease activity"/>
    <property type="evidence" value="ECO:0007669"/>
    <property type="project" value="UniProtKB-ARBA"/>
</dbReference>
<dbReference type="Gene3D" id="3.30.420.10">
    <property type="entry name" value="Ribonuclease H-like superfamily/Ribonuclease H"/>
    <property type="match status" value="1"/>
</dbReference>
<dbReference type="Pfam" id="PF02171">
    <property type="entry name" value="Piwi"/>
    <property type="match status" value="1"/>
</dbReference>
<reference evidence="5" key="1">
    <citation type="journal article" date="2016" name="Genome Biol. Evol.">
        <title>Duplication and diversification of Dipteran Argonaute genes, and the evolutionary divergence of Piwi and Aubergine.</title>
        <authorList>
            <person name="Lewis S.H."/>
            <person name="Salmela H."/>
            <person name="Obbard D.J."/>
        </authorList>
    </citation>
    <scope>NUCLEOTIDE SEQUENCE</scope>
</reference>
<evidence type="ECO:0000259" key="4">
    <source>
        <dbReference type="PROSITE" id="PS50822"/>
    </source>
</evidence>
<dbReference type="Pfam" id="PF16488">
    <property type="entry name" value="ArgoL2"/>
    <property type="match status" value="1"/>
</dbReference>
<feature type="non-terminal residue" evidence="5">
    <location>
        <position position="867"/>
    </location>
</feature>
<proteinExistence type="evidence at transcript level"/>
<dbReference type="InterPro" id="IPR012337">
    <property type="entry name" value="RNaseH-like_sf"/>
</dbReference>
<dbReference type="Gene3D" id="3.40.50.2300">
    <property type="match status" value="1"/>
</dbReference>
<dbReference type="InterPro" id="IPR003165">
    <property type="entry name" value="Piwi"/>
</dbReference>
<dbReference type="GO" id="GO:0005737">
    <property type="term" value="C:cytoplasm"/>
    <property type="evidence" value="ECO:0007669"/>
    <property type="project" value="UniProtKB-ARBA"/>
</dbReference>
<dbReference type="InterPro" id="IPR032474">
    <property type="entry name" value="Argonaute_N"/>
</dbReference>
<dbReference type="InterPro" id="IPR014811">
    <property type="entry name" value="ArgoL1"/>
</dbReference>
<dbReference type="Pfam" id="PF16486">
    <property type="entry name" value="ArgoN"/>
    <property type="match status" value="1"/>
</dbReference>
<sequence length="867" mass="99436">PRPQGQQQQPGAQGQQQLPRAQGQQQLSKPQGQQQQPQPIHERGSHGSKFMVETNYLTLDLNNMPDVAYHYDVKIELYNIDPTKIKQPPKKFLRPAFLAYAEQVWPKFALAYDGMASAYSPEKLPEDKLNANDGVLITVKIEDDRVLQFRVTMKRTLDAEVDLNSLRTYQRDRIFDKPMRALQCIEVVLRTPCHEKGVRGGRSFFMKPEKKMDLGDGYELWYGLYQAAMLCDTPLLNVDVSHKSFPSQVDLVEFYQSQRYSPEQGLKDFLKGLTVLYKPPFPNATSKRFKFNDVVESSKKQMFTNSDGKKMSVANYYAEKKYKLKYPDLPCLHVGSTMKNIYIPLELVSVPDGQAIMRKDTEMQVRNMIRYAATATGVRKQKIMDLLKCFKYYAHPIVERFGISVGENFIKVEARLLQSPTIKYSNKQTVIINQMPGEWKQRSLQFFENGAKKNATYKWAILNYSKNINQITLANRFVKMVLEGVKQFGMCLQPECTDIIDLHSFNSTNEDNIRKKLMELKAAKISIVFVVLPIGRIEQYSKIKQVAEMQCGVVTQCIKSDTICKKSQRGTFEINRMTVDNILLKVNAKLNGINHTIADESRITLEKIKTKIMFVGADVSHPSPLQKDIPSIVGVVASHDAYGTQYNMQYRLQEPGEETIRDMKDIFYQHLLEYKKHMNDVPTNIIYYRDGVSDGQFKEIENVELNAMRAACTKAGCKPQFTCIIVVKRHHTRFFPRVQDGDNNFFNNVKAGTVVDTTIIHPGEEQFFMVSHKAIQGTSKPTRYNVIVDEAKIPINDLQTLTYNLCHLFPRCNRSVSYPAPAYLSHLVGLRGRAYIQGGRLDLNKLNDEYEKRTISADMKLNPMYFV</sequence>
<dbReference type="InterPro" id="IPR045246">
    <property type="entry name" value="Piwi_ago-like"/>
</dbReference>
<feature type="region of interest" description="Disordered" evidence="2">
    <location>
        <begin position="1"/>
        <end position="47"/>
    </location>
</feature>
<dbReference type="EMBL" id="KR012663">
    <property type="protein sequence ID" value="ALC79938.1"/>
    <property type="molecule type" value="mRNA"/>
</dbReference>
<feature type="domain" description="PAZ" evidence="3">
    <location>
        <begin position="247"/>
        <end position="352"/>
    </location>
</feature>
<dbReference type="InterPro" id="IPR003100">
    <property type="entry name" value="PAZ_dom"/>
</dbReference>
<dbReference type="SMART" id="SM00950">
    <property type="entry name" value="Piwi"/>
    <property type="match status" value="1"/>
</dbReference>
<dbReference type="AlphaFoldDB" id="A0A140AQC1"/>
<dbReference type="CDD" id="cd04657">
    <property type="entry name" value="Piwi_ago-like"/>
    <property type="match status" value="1"/>
</dbReference>
<evidence type="ECO:0000313" key="5">
    <source>
        <dbReference type="EMBL" id="ALC79938.1"/>
    </source>
</evidence>
<feature type="compositionally biased region" description="Low complexity" evidence="2">
    <location>
        <begin position="1"/>
        <end position="39"/>
    </location>
</feature>
<feature type="non-terminal residue" evidence="5">
    <location>
        <position position="1"/>
    </location>
</feature>
<dbReference type="InterPro" id="IPR032472">
    <property type="entry name" value="ArgoL2"/>
</dbReference>
<dbReference type="InterPro" id="IPR036397">
    <property type="entry name" value="RNaseH_sf"/>
</dbReference>
<dbReference type="PROSITE" id="PS50822">
    <property type="entry name" value="PIWI"/>
    <property type="match status" value="1"/>
</dbReference>
<dbReference type="SUPFAM" id="SSF53098">
    <property type="entry name" value="Ribonuclease H-like"/>
    <property type="match status" value="1"/>
</dbReference>
<dbReference type="CDD" id="cd02846">
    <property type="entry name" value="PAZ_argonaute_like"/>
    <property type="match status" value="1"/>
</dbReference>